<evidence type="ECO:0000313" key="2">
    <source>
        <dbReference type="EMBL" id="MTD58225.1"/>
    </source>
</evidence>
<dbReference type="Proteomes" id="UP000440096">
    <property type="component" value="Unassembled WGS sequence"/>
</dbReference>
<name>A0A6N7YYR5_9PSEU</name>
<comment type="caution">
    <text evidence="2">The sequence shown here is derived from an EMBL/GenBank/DDBJ whole genome shotgun (WGS) entry which is preliminary data.</text>
</comment>
<dbReference type="InterPro" id="IPR027961">
    <property type="entry name" value="DUF4442"/>
</dbReference>
<protein>
    <submittedName>
        <fullName evidence="2">DUF4442 domain-containing protein</fullName>
    </submittedName>
</protein>
<sequence>MTTEAKAPGGFGAVFAAVDPGNPDYELLRRIVGRLIPFGSHAGVEVTELGPDRAIAEIPDEPQLGNHMRTVHAGALFLAADIAGACAFVGAAVPALGSIGSFVLRDARISFRKPALGRIRAIGMLDPRDIRTVLAAAGDQRVEVDGRALMYDANDVLVGKVTLDYVCTMASEGA</sequence>
<accession>A0A6N7YYR5</accession>
<dbReference type="CDD" id="cd03443">
    <property type="entry name" value="PaaI_thioesterase"/>
    <property type="match status" value="1"/>
</dbReference>
<keyword evidence="3" id="KW-1185">Reference proteome</keyword>
<keyword evidence="1" id="KW-1133">Transmembrane helix</keyword>
<reference evidence="2 3" key="1">
    <citation type="submission" date="2019-11" db="EMBL/GenBank/DDBJ databases">
        <title>Draft genome of Amycolatopsis RM579.</title>
        <authorList>
            <person name="Duangmal K."/>
            <person name="Mingma R."/>
        </authorList>
    </citation>
    <scope>NUCLEOTIDE SEQUENCE [LARGE SCALE GENOMIC DNA]</scope>
    <source>
        <strain evidence="2 3">RM579</strain>
    </source>
</reference>
<dbReference type="Gene3D" id="3.10.129.10">
    <property type="entry name" value="Hotdog Thioesterase"/>
    <property type="match status" value="1"/>
</dbReference>
<dbReference type="AlphaFoldDB" id="A0A6N7YYR5"/>
<feature type="transmembrane region" description="Helical" evidence="1">
    <location>
        <begin position="75"/>
        <end position="104"/>
    </location>
</feature>
<dbReference type="RefSeq" id="WP_154760316.1">
    <property type="nucleotide sequence ID" value="NZ_WMBA01000063.1"/>
</dbReference>
<keyword evidence="1" id="KW-0472">Membrane</keyword>
<dbReference type="OrthoDB" id="196313at2"/>
<keyword evidence="1" id="KW-0812">Transmembrane</keyword>
<dbReference type="Pfam" id="PF14539">
    <property type="entry name" value="DUF4442"/>
    <property type="match status" value="1"/>
</dbReference>
<organism evidence="2 3">
    <name type="scientific">Amycolatopsis pithecellobii</name>
    <dbReference type="NCBI Taxonomy" id="664692"/>
    <lineage>
        <taxon>Bacteria</taxon>
        <taxon>Bacillati</taxon>
        <taxon>Actinomycetota</taxon>
        <taxon>Actinomycetes</taxon>
        <taxon>Pseudonocardiales</taxon>
        <taxon>Pseudonocardiaceae</taxon>
        <taxon>Amycolatopsis</taxon>
    </lineage>
</organism>
<dbReference type="EMBL" id="WMBA01000063">
    <property type="protein sequence ID" value="MTD58225.1"/>
    <property type="molecule type" value="Genomic_DNA"/>
</dbReference>
<gene>
    <name evidence="2" type="ORF">GKO32_30235</name>
</gene>
<evidence type="ECO:0000256" key="1">
    <source>
        <dbReference type="SAM" id="Phobius"/>
    </source>
</evidence>
<proteinExistence type="predicted"/>
<dbReference type="SUPFAM" id="SSF54637">
    <property type="entry name" value="Thioesterase/thiol ester dehydrase-isomerase"/>
    <property type="match status" value="1"/>
</dbReference>
<dbReference type="InterPro" id="IPR029069">
    <property type="entry name" value="HotDog_dom_sf"/>
</dbReference>
<evidence type="ECO:0000313" key="3">
    <source>
        <dbReference type="Proteomes" id="UP000440096"/>
    </source>
</evidence>